<sequence>MLPATIKGKKRVVGDLVKITTFTSPTSRTEERGILRDYNPEDNEILVEFTPSDTDIWLSLDPELDDVEFITSNGKGIELR</sequence>
<gene>
    <name evidence="1" type="ORF">LCGC14_0381920</name>
</gene>
<protein>
    <submittedName>
        <fullName evidence="1">Uncharacterized protein</fullName>
    </submittedName>
</protein>
<dbReference type="EMBL" id="LAZR01000312">
    <property type="protein sequence ID" value="KKN75340.1"/>
    <property type="molecule type" value="Genomic_DNA"/>
</dbReference>
<name>A0A0F9T1Z4_9ZZZZ</name>
<reference evidence="1" key="1">
    <citation type="journal article" date="2015" name="Nature">
        <title>Complex archaea that bridge the gap between prokaryotes and eukaryotes.</title>
        <authorList>
            <person name="Spang A."/>
            <person name="Saw J.H."/>
            <person name="Jorgensen S.L."/>
            <person name="Zaremba-Niedzwiedzka K."/>
            <person name="Martijn J."/>
            <person name="Lind A.E."/>
            <person name="van Eijk R."/>
            <person name="Schleper C."/>
            <person name="Guy L."/>
            <person name="Ettema T.J."/>
        </authorList>
    </citation>
    <scope>NUCLEOTIDE SEQUENCE</scope>
</reference>
<accession>A0A0F9T1Z4</accession>
<proteinExistence type="predicted"/>
<dbReference type="AlphaFoldDB" id="A0A0F9T1Z4"/>
<comment type="caution">
    <text evidence="1">The sequence shown here is derived from an EMBL/GenBank/DDBJ whole genome shotgun (WGS) entry which is preliminary data.</text>
</comment>
<organism evidence="1">
    <name type="scientific">marine sediment metagenome</name>
    <dbReference type="NCBI Taxonomy" id="412755"/>
    <lineage>
        <taxon>unclassified sequences</taxon>
        <taxon>metagenomes</taxon>
        <taxon>ecological metagenomes</taxon>
    </lineage>
</organism>
<evidence type="ECO:0000313" key="1">
    <source>
        <dbReference type="EMBL" id="KKN75340.1"/>
    </source>
</evidence>